<reference evidence="2 3" key="1">
    <citation type="submission" date="2014-01" db="EMBL/GenBank/DDBJ databases">
        <title>Full genme sequencing of cellulolytic bacterium Gynuella sunshinyii YC6258T gen. nov., sp. nov.</title>
        <authorList>
            <person name="Khan H."/>
            <person name="Chung E.J."/>
            <person name="Chung Y.R."/>
        </authorList>
    </citation>
    <scope>NUCLEOTIDE SEQUENCE [LARGE SCALE GENOMIC DNA]</scope>
    <source>
        <strain evidence="2 3">YC6258</strain>
    </source>
</reference>
<dbReference type="HOGENOM" id="CLU_040135_1_0_6"/>
<evidence type="ECO:0000313" key="3">
    <source>
        <dbReference type="Proteomes" id="UP000032266"/>
    </source>
</evidence>
<dbReference type="AlphaFoldDB" id="A0A0C5VU36"/>
<protein>
    <submittedName>
        <fullName evidence="2">Capsule polysaccharide export protein</fullName>
    </submittedName>
</protein>
<dbReference type="KEGG" id="gsn:YC6258_01845"/>
<dbReference type="Proteomes" id="UP000032266">
    <property type="component" value="Chromosome"/>
</dbReference>
<dbReference type="CDD" id="cd16441">
    <property type="entry name" value="beta_Kdo_transferase_KpsS"/>
    <property type="match status" value="1"/>
</dbReference>
<keyword evidence="1" id="KW-1133">Transmembrane helix</keyword>
<dbReference type="STRING" id="1445510.YC6258_01845"/>
<evidence type="ECO:0000256" key="1">
    <source>
        <dbReference type="SAM" id="Phobius"/>
    </source>
</evidence>
<dbReference type="RefSeq" id="WP_044616545.1">
    <property type="nucleotide sequence ID" value="NZ_CP007142.1"/>
</dbReference>
<name>A0A0C5VU36_9GAMM</name>
<dbReference type="EMBL" id="CP007142">
    <property type="protein sequence ID" value="AJQ93889.1"/>
    <property type="molecule type" value="Genomic_DNA"/>
</dbReference>
<keyword evidence="1" id="KW-0472">Membrane</keyword>
<dbReference type="Pfam" id="PF05159">
    <property type="entry name" value="Capsule_synth"/>
    <property type="match status" value="1"/>
</dbReference>
<sequence>MISPGIQSFSGKRVLLLQGPIGPFFRLLAKDLKAVGAKVFKINFNAGDWLFYPTDALNYRGTMDDWPLWFEDLVLRLKIDTVLLFGDCRPIHRAAHAIATKLELDVGVFEEGYIRPDYITLERSGVNGHSKIPRHPELFKKVTAPVAQTHPIPKTYNLMVWYGFCYFTIGSFGAPWFIHYKHHRPLTILEALPWLRSAWRKLKYKWLERGQQDDLVQNWSNHFFLVPLQVFNDSQITVHADCINIRHFIKQTLNSFAAHAPADTLLVFKHHPMDRGYCNYRTLIKRLADRAGVSDRVRYIHDQHLPTLLDHARGVVVVNSTVGFSALYHGTPTKTCGRAFYNMEGLTYQGSLDDFWQQTENIHLDKLLYKNVRNYVITRTQLNGSFYKKIKNAGFHSGVIFPNSPKTRP</sequence>
<dbReference type="GO" id="GO:0000271">
    <property type="term" value="P:polysaccharide biosynthetic process"/>
    <property type="evidence" value="ECO:0007669"/>
    <property type="project" value="InterPro"/>
</dbReference>
<proteinExistence type="predicted"/>
<dbReference type="InterPro" id="IPR007833">
    <property type="entry name" value="Capsule_polysaccharide_synth"/>
</dbReference>
<organism evidence="2 3">
    <name type="scientific">Gynuella sunshinyii YC6258</name>
    <dbReference type="NCBI Taxonomy" id="1445510"/>
    <lineage>
        <taxon>Bacteria</taxon>
        <taxon>Pseudomonadati</taxon>
        <taxon>Pseudomonadota</taxon>
        <taxon>Gammaproteobacteria</taxon>
        <taxon>Oceanospirillales</taxon>
        <taxon>Saccharospirillaceae</taxon>
        <taxon>Gynuella</taxon>
    </lineage>
</organism>
<gene>
    <name evidence="2" type="ORF">YC6258_01845</name>
</gene>
<keyword evidence="3" id="KW-1185">Reference proteome</keyword>
<dbReference type="PATRIC" id="fig|1445510.3.peg.1808"/>
<accession>A0A0C5VU36</accession>
<evidence type="ECO:0000313" key="2">
    <source>
        <dbReference type="EMBL" id="AJQ93889.1"/>
    </source>
</evidence>
<feature type="transmembrane region" description="Helical" evidence="1">
    <location>
        <begin position="159"/>
        <end position="178"/>
    </location>
</feature>
<keyword evidence="1" id="KW-0812">Transmembrane</keyword>
<dbReference type="OrthoDB" id="9794206at2"/>
<dbReference type="GO" id="GO:0015774">
    <property type="term" value="P:polysaccharide transport"/>
    <property type="evidence" value="ECO:0007669"/>
    <property type="project" value="InterPro"/>
</dbReference>